<dbReference type="Pfam" id="PF11807">
    <property type="entry name" value="UstYa"/>
    <property type="match status" value="1"/>
</dbReference>
<comment type="pathway">
    <text evidence="1">Mycotoxin biosynthesis.</text>
</comment>
<evidence type="ECO:0000256" key="2">
    <source>
        <dbReference type="ARBA" id="ARBA00023002"/>
    </source>
</evidence>
<dbReference type="GO" id="GO:0043386">
    <property type="term" value="P:mycotoxin biosynthetic process"/>
    <property type="evidence" value="ECO:0007669"/>
    <property type="project" value="InterPro"/>
</dbReference>
<dbReference type="GO" id="GO:0016491">
    <property type="term" value="F:oxidoreductase activity"/>
    <property type="evidence" value="ECO:0007669"/>
    <property type="project" value="UniProtKB-KW"/>
</dbReference>
<dbReference type="PANTHER" id="PTHR33365:SF11">
    <property type="entry name" value="TAT PATHWAY SIGNAL SEQUENCE"/>
    <property type="match status" value="1"/>
</dbReference>
<dbReference type="EMBL" id="JAUEPS010000013">
    <property type="protein sequence ID" value="KAK0460190.1"/>
    <property type="molecule type" value="Genomic_DNA"/>
</dbReference>
<dbReference type="RefSeq" id="XP_060332316.1">
    <property type="nucleotide sequence ID" value="XM_060467429.1"/>
</dbReference>
<evidence type="ECO:0000256" key="1">
    <source>
        <dbReference type="ARBA" id="ARBA00004685"/>
    </source>
</evidence>
<gene>
    <name evidence="4" type="ORF">EV420DRAFT_1268143</name>
</gene>
<evidence type="ECO:0000313" key="5">
    <source>
        <dbReference type="Proteomes" id="UP001175211"/>
    </source>
</evidence>
<proteinExistence type="inferred from homology"/>
<dbReference type="InterPro" id="IPR021765">
    <property type="entry name" value="UstYa-like"/>
</dbReference>
<comment type="similarity">
    <text evidence="3">Belongs to the ustYa family.</text>
</comment>
<sequence>GHDFPSSLPLPPSRPPSDRVLLPVQETVHYSLSGDASDNEWFNLTSAGFGYAHLGPDSRLFMVGMFHELHCLRVLNFAFGHSHMAMMDHSHHCLNYLRQMALCSADVTLEPGDFTERNFEGSRTGAVHVCRDWSALYDVMEENWAQWGDVVGDDTNARAAASL</sequence>
<name>A0AA39N7C6_ARMTA</name>
<reference evidence="4" key="1">
    <citation type="submission" date="2023-06" db="EMBL/GenBank/DDBJ databases">
        <authorList>
            <consortium name="Lawrence Berkeley National Laboratory"/>
            <person name="Ahrendt S."/>
            <person name="Sahu N."/>
            <person name="Indic B."/>
            <person name="Wong-Bajracharya J."/>
            <person name="Merenyi Z."/>
            <person name="Ke H.-M."/>
            <person name="Monk M."/>
            <person name="Kocsube S."/>
            <person name="Drula E."/>
            <person name="Lipzen A."/>
            <person name="Balint B."/>
            <person name="Henrissat B."/>
            <person name="Andreopoulos B."/>
            <person name="Martin F.M."/>
            <person name="Harder C.B."/>
            <person name="Rigling D."/>
            <person name="Ford K.L."/>
            <person name="Foster G.D."/>
            <person name="Pangilinan J."/>
            <person name="Papanicolaou A."/>
            <person name="Barry K."/>
            <person name="LaButti K."/>
            <person name="Viragh M."/>
            <person name="Koriabine M."/>
            <person name="Yan M."/>
            <person name="Riley R."/>
            <person name="Champramary S."/>
            <person name="Plett K.L."/>
            <person name="Tsai I.J."/>
            <person name="Slot J."/>
            <person name="Sipos G."/>
            <person name="Plett J."/>
            <person name="Nagy L.G."/>
            <person name="Grigoriev I.V."/>
        </authorList>
    </citation>
    <scope>NUCLEOTIDE SEQUENCE</scope>
    <source>
        <strain evidence="4">CCBAS 213</strain>
    </source>
</reference>
<protein>
    <recommendedName>
        <fullName evidence="6">Oxidase ustYa</fullName>
    </recommendedName>
</protein>
<organism evidence="4 5">
    <name type="scientific">Armillaria tabescens</name>
    <name type="common">Ringless honey mushroom</name>
    <name type="synonym">Agaricus tabescens</name>
    <dbReference type="NCBI Taxonomy" id="1929756"/>
    <lineage>
        <taxon>Eukaryota</taxon>
        <taxon>Fungi</taxon>
        <taxon>Dikarya</taxon>
        <taxon>Basidiomycota</taxon>
        <taxon>Agaricomycotina</taxon>
        <taxon>Agaricomycetes</taxon>
        <taxon>Agaricomycetidae</taxon>
        <taxon>Agaricales</taxon>
        <taxon>Marasmiineae</taxon>
        <taxon>Physalacriaceae</taxon>
        <taxon>Desarmillaria</taxon>
    </lineage>
</organism>
<evidence type="ECO:0000256" key="3">
    <source>
        <dbReference type="ARBA" id="ARBA00035112"/>
    </source>
</evidence>
<dbReference type="PANTHER" id="PTHR33365">
    <property type="entry name" value="YALI0B05434P"/>
    <property type="match status" value="1"/>
</dbReference>
<dbReference type="Proteomes" id="UP001175211">
    <property type="component" value="Unassembled WGS sequence"/>
</dbReference>
<evidence type="ECO:0008006" key="6">
    <source>
        <dbReference type="Google" id="ProtNLM"/>
    </source>
</evidence>
<dbReference type="AlphaFoldDB" id="A0AA39N7C6"/>
<comment type="caution">
    <text evidence="4">The sequence shown here is derived from an EMBL/GenBank/DDBJ whole genome shotgun (WGS) entry which is preliminary data.</text>
</comment>
<dbReference type="GeneID" id="85350977"/>
<evidence type="ECO:0000313" key="4">
    <source>
        <dbReference type="EMBL" id="KAK0460190.1"/>
    </source>
</evidence>
<keyword evidence="2" id="KW-0560">Oxidoreductase</keyword>
<feature type="non-terminal residue" evidence="4">
    <location>
        <position position="1"/>
    </location>
</feature>
<accession>A0AA39N7C6</accession>
<keyword evidence="5" id="KW-1185">Reference proteome</keyword>